<sequence>MLVTKGIDSYREMDELVAEIGLDVRATQHESLYAAAHSSNLAGLATSSLDVVTIHDEDHTFVFDGNDHLAQYLATTPKYQFGPDLYGRPEALSAILHELRPDQPLTTRSLITFVVAGRKGERG</sequence>
<evidence type="ECO:0008006" key="3">
    <source>
        <dbReference type="Google" id="ProtNLM"/>
    </source>
</evidence>
<evidence type="ECO:0000313" key="1">
    <source>
        <dbReference type="EMBL" id="GAA4935985.1"/>
    </source>
</evidence>
<proteinExistence type="predicted"/>
<name>A0ABP9GJL3_9ACTN</name>
<dbReference type="Proteomes" id="UP001499993">
    <property type="component" value="Unassembled WGS sequence"/>
</dbReference>
<comment type="caution">
    <text evidence="1">The sequence shown here is derived from an EMBL/GenBank/DDBJ whole genome shotgun (WGS) entry which is preliminary data.</text>
</comment>
<gene>
    <name evidence="1" type="ORF">GCM10023224_15990</name>
</gene>
<protein>
    <recommendedName>
        <fullName evidence="3">DUF5753 domain-containing protein</fullName>
    </recommendedName>
</protein>
<organism evidence="1 2">
    <name type="scientific">Streptomonospora halophila</name>
    <dbReference type="NCBI Taxonomy" id="427369"/>
    <lineage>
        <taxon>Bacteria</taxon>
        <taxon>Bacillati</taxon>
        <taxon>Actinomycetota</taxon>
        <taxon>Actinomycetes</taxon>
        <taxon>Streptosporangiales</taxon>
        <taxon>Nocardiopsidaceae</taxon>
        <taxon>Streptomonospora</taxon>
    </lineage>
</organism>
<keyword evidence="2" id="KW-1185">Reference proteome</keyword>
<dbReference type="EMBL" id="BAABIK010000006">
    <property type="protein sequence ID" value="GAA4935985.1"/>
    <property type="molecule type" value="Genomic_DNA"/>
</dbReference>
<accession>A0ABP9GJL3</accession>
<reference evidence="2" key="1">
    <citation type="journal article" date="2019" name="Int. J. Syst. Evol. Microbiol.">
        <title>The Global Catalogue of Microorganisms (GCM) 10K type strain sequencing project: providing services to taxonomists for standard genome sequencing and annotation.</title>
        <authorList>
            <consortium name="The Broad Institute Genomics Platform"/>
            <consortium name="The Broad Institute Genome Sequencing Center for Infectious Disease"/>
            <person name="Wu L."/>
            <person name="Ma J."/>
        </authorList>
    </citation>
    <scope>NUCLEOTIDE SEQUENCE [LARGE SCALE GENOMIC DNA]</scope>
    <source>
        <strain evidence="2">JCM 18123</strain>
    </source>
</reference>
<evidence type="ECO:0000313" key="2">
    <source>
        <dbReference type="Proteomes" id="UP001499993"/>
    </source>
</evidence>